<organism evidence="1 2">
    <name type="scientific">Candidatus Sungbacteria bacterium RIFCSPLOWO2_01_FULL_59_16</name>
    <dbReference type="NCBI Taxonomy" id="1802280"/>
    <lineage>
        <taxon>Bacteria</taxon>
        <taxon>Candidatus Sungiibacteriota</taxon>
    </lineage>
</organism>
<dbReference type="AlphaFoldDB" id="A0A1G2LBL0"/>
<accession>A0A1G2LBL0</accession>
<name>A0A1G2LBL0_9BACT</name>
<dbReference type="Proteomes" id="UP000176705">
    <property type="component" value="Unassembled WGS sequence"/>
</dbReference>
<protein>
    <submittedName>
        <fullName evidence="1">Uncharacterized protein</fullName>
    </submittedName>
</protein>
<evidence type="ECO:0000313" key="2">
    <source>
        <dbReference type="Proteomes" id="UP000176705"/>
    </source>
</evidence>
<proteinExistence type="predicted"/>
<gene>
    <name evidence="1" type="ORF">A3B37_03235</name>
</gene>
<evidence type="ECO:0000313" key="1">
    <source>
        <dbReference type="EMBL" id="OHA08221.1"/>
    </source>
</evidence>
<dbReference type="STRING" id="1802280.A3B37_03235"/>
<comment type="caution">
    <text evidence="1">The sequence shown here is derived from an EMBL/GenBank/DDBJ whole genome shotgun (WGS) entry which is preliminary data.</text>
</comment>
<sequence>MPDQAQMVSFDGLRALLEKGCAALLACIPEGSEPVINLAVLADAEGVIRMEVDDPNAQLDLLVDFAKAVRLLAMGRLPQEVRRLMADEGLSSTSTDRLVEQSSVLHRARTRSVVFIFADTEFTSLILRPYLHLFS</sequence>
<dbReference type="EMBL" id="MHQS01000021">
    <property type="protein sequence ID" value="OHA08221.1"/>
    <property type="molecule type" value="Genomic_DNA"/>
</dbReference>
<reference evidence="1 2" key="1">
    <citation type="journal article" date="2016" name="Nat. Commun.">
        <title>Thousands of microbial genomes shed light on interconnected biogeochemical processes in an aquifer system.</title>
        <authorList>
            <person name="Anantharaman K."/>
            <person name="Brown C.T."/>
            <person name="Hug L.A."/>
            <person name="Sharon I."/>
            <person name="Castelle C.J."/>
            <person name="Probst A.J."/>
            <person name="Thomas B.C."/>
            <person name="Singh A."/>
            <person name="Wilkins M.J."/>
            <person name="Karaoz U."/>
            <person name="Brodie E.L."/>
            <person name="Williams K.H."/>
            <person name="Hubbard S.S."/>
            <person name="Banfield J.F."/>
        </authorList>
    </citation>
    <scope>NUCLEOTIDE SEQUENCE [LARGE SCALE GENOMIC DNA]</scope>
</reference>